<dbReference type="OrthoDB" id="6433758at2759"/>
<dbReference type="Proteomes" id="UP000192223">
    <property type="component" value="Unplaced"/>
</dbReference>
<proteinExistence type="predicted"/>
<protein>
    <submittedName>
        <fullName evidence="3">Uncharacterized protein LOC108739914</fullName>
    </submittedName>
</protein>
<organism evidence="2 3">
    <name type="scientific">Agrilus planipennis</name>
    <name type="common">Emerald ash borer</name>
    <name type="synonym">Agrilus marcopoli</name>
    <dbReference type="NCBI Taxonomy" id="224129"/>
    <lineage>
        <taxon>Eukaryota</taxon>
        <taxon>Metazoa</taxon>
        <taxon>Ecdysozoa</taxon>
        <taxon>Arthropoda</taxon>
        <taxon>Hexapoda</taxon>
        <taxon>Insecta</taxon>
        <taxon>Pterygota</taxon>
        <taxon>Neoptera</taxon>
        <taxon>Endopterygota</taxon>
        <taxon>Coleoptera</taxon>
        <taxon>Polyphaga</taxon>
        <taxon>Elateriformia</taxon>
        <taxon>Buprestoidea</taxon>
        <taxon>Buprestidae</taxon>
        <taxon>Agrilinae</taxon>
        <taxon>Agrilus</taxon>
    </lineage>
</organism>
<evidence type="ECO:0000256" key="1">
    <source>
        <dbReference type="SAM" id="MobiDB-lite"/>
    </source>
</evidence>
<gene>
    <name evidence="3" type="primary">LOC108739914</name>
</gene>
<dbReference type="KEGG" id="apln:108739914"/>
<accession>A0A1W4XB26</accession>
<dbReference type="GeneID" id="108739914"/>
<dbReference type="InParanoid" id="A0A1W4XB26"/>
<dbReference type="STRING" id="224129.A0A1W4XB26"/>
<dbReference type="AlphaFoldDB" id="A0A1W4XB26"/>
<keyword evidence="2" id="KW-1185">Reference proteome</keyword>
<evidence type="ECO:0000313" key="2">
    <source>
        <dbReference type="Proteomes" id="UP000192223"/>
    </source>
</evidence>
<sequence length="205" mass="22884">MSRPQNADPPSSVDRLAVKLPPFVPSDPEALRPPKLPRNPQNSTEVLDIIINPPATEPHVTIKVALVRQLGISQEARTKQLLGHEEIGDRKLSQFLRHLRSLVGKIWSGRLPQSLHTVIATMKDKQLDGVAEIADYIMKASQKQSVISASITPTLQYDIIQQLTNKFNSNDRTSGLCYYHRKFQDKARKCIPPCRKSSGNQPGAH</sequence>
<feature type="region of interest" description="Disordered" evidence="1">
    <location>
        <begin position="1"/>
        <end position="41"/>
    </location>
</feature>
<reference evidence="3" key="1">
    <citation type="submission" date="2025-08" db="UniProtKB">
        <authorList>
            <consortium name="RefSeq"/>
        </authorList>
    </citation>
    <scope>IDENTIFICATION</scope>
    <source>
        <tissue evidence="3">Entire body</tissue>
    </source>
</reference>
<dbReference type="RefSeq" id="XP_018329540.1">
    <property type="nucleotide sequence ID" value="XM_018474038.1"/>
</dbReference>
<dbReference type="PANTHER" id="PTHR33327:SF3">
    <property type="entry name" value="RNA-DIRECTED DNA POLYMERASE"/>
    <property type="match status" value="1"/>
</dbReference>
<evidence type="ECO:0000313" key="3">
    <source>
        <dbReference type="RefSeq" id="XP_018329540.1"/>
    </source>
</evidence>
<name>A0A1W4XB26_AGRPL</name>
<dbReference type="PANTHER" id="PTHR33327">
    <property type="entry name" value="ENDONUCLEASE"/>
    <property type="match status" value="1"/>
</dbReference>